<keyword evidence="3" id="KW-1185">Reference proteome</keyword>
<protein>
    <recommendedName>
        <fullName evidence="1">Transposase IS110-like N-terminal domain-containing protein</fullName>
    </recommendedName>
</protein>
<dbReference type="GO" id="GO:0006313">
    <property type="term" value="P:DNA transposition"/>
    <property type="evidence" value="ECO:0007669"/>
    <property type="project" value="InterPro"/>
</dbReference>
<name>A0A679G0I2_9BACL</name>
<dbReference type="EMBL" id="AP022557">
    <property type="protein sequence ID" value="BBW98604.1"/>
    <property type="molecule type" value="Genomic_DNA"/>
</dbReference>
<proteinExistence type="predicted"/>
<dbReference type="Proteomes" id="UP000501421">
    <property type="component" value="Chromosome"/>
</dbReference>
<dbReference type="GO" id="GO:0003677">
    <property type="term" value="F:DNA binding"/>
    <property type="evidence" value="ECO:0007669"/>
    <property type="project" value="InterPro"/>
</dbReference>
<organism evidence="2 3">
    <name type="scientific">Geobacillus subterraneus</name>
    <dbReference type="NCBI Taxonomy" id="129338"/>
    <lineage>
        <taxon>Bacteria</taxon>
        <taxon>Bacillati</taxon>
        <taxon>Bacillota</taxon>
        <taxon>Bacilli</taxon>
        <taxon>Bacillales</taxon>
        <taxon>Anoxybacillaceae</taxon>
        <taxon>Geobacillus</taxon>
    </lineage>
</organism>
<evidence type="ECO:0000259" key="1">
    <source>
        <dbReference type="Pfam" id="PF01548"/>
    </source>
</evidence>
<dbReference type="AlphaFoldDB" id="A0A679G0I2"/>
<reference evidence="3" key="1">
    <citation type="journal article" date="2020" name="Microbiol. Resour. Announc.">
        <title>Complete Genome Sequence of Geobacillus sp. Strain E55-1, Isolated from Mine Geyser in Japan.</title>
        <authorList>
            <person name="Miyazaki K."/>
            <person name="Hase E."/>
            <person name="Tokito N."/>
        </authorList>
    </citation>
    <scope>NUCLEOTIDE SEQUENCE [LARGE SCALE GENOMIC DNA]</scope>
    <source>
        <strain evidence="3">E55-1</strain>
    </source>
</reference>
<dbReference type="InterPro" id="IPR002525">
    <property type="entry name" value="Transp_IS110-like_N"/>
</dbReference>
<accession>A0A679G0I2</accession>
<sequence length="75" mass="8737">MVMVNPMHVKKELDDNLPTKNDAKDAMVIAKLVKDGRFSHPRLLHKVEAEWQVGSTFRETLVQERAAVQNRIIRW</sequence>
<evidence type="ECO:0000313" key="2">
    <source>
        <dbReference type="EMBL" id="BBW98604.1"/>
    </source>
</evidence>
<dbReference type="Pfam" id="PF01548">
    <property type="entry name" value="DEDD_Tnp_IS110"/>
    <property type="match status" value="1"/>
</dbReference>
<gene>
    <name evidence="2" type="ORF">GsuE55_34370</name>
</gene>
<feature type="domain" description="Transposase IS110-like N-terminal" evidence="1">
    <location>
        <begin position="1"/>
        <end position="73"/>
    </location>
</feature>
<evidence type="ECO:0000313" key="3">
    <source>
        <dbReference type="Proteomes" id="UP000501421"/>
    </source>
</evidence>
<dbReference type="GO" id="GO:0004803">
    <property type="term" value="F:transposase activity"/>
    <property type="evidence" value="ECO:0007669"/>
    <property type="project" value="InterPro"/>
</dbReference>